<feature type="transmembrane region" description="Helical" evidence="1">
    <location>
        <begin position="7"/>
        <end position="40"/>
    </location>
</feature>
<protein>
    <submittedName>
        <fullName evidence="2">Uncharacterized protein</fullName>
    </submittedName>
</protein>
<dbReference type="Proteomes" id="UP000612266">
    <property type="component" value="Unassembled WGS sequence"/>
</dbReference>
<keyword evidence="1" id="KW-1133">Transmembrane helix</keyword>
<accession>A0A8I1BKA7</accession>
<name>A0A8I1BKA7_9GAMM</name>
<comment type="caution">
    <text evidence="2">The sequence shown here is derived from an EMBL/GenBank/DDBJ whole genome shotgun (WGS) entry which is preliminary data.</text>
</comment>
<feature type="transmembrane region" description="Helical" evidence="1">
    <location>
        <begin position="55"/>
        <end position="75"/>
    </location>
</feature>
<sequence>MKRIFHIIVLIIALMILFTLSLLIVVIVTYISIDLFFYFYAERPILFSLIEFKRALRISIGGGIPAGIGFGILYIKENKI</sequence>
<evidence type="ECO:0000256" key="1">
    <source>
        <dbReference type="SAM" id="Phobius"/>
    </source>
</evidence>
<organism evidence="2 3">
    <name type="scientific">Proteus terrae subsp. cibarius</name>
    <dbReference type="NCBI Taxonomy" id="626774"/>
    <lineage>
        <taxon>Bacteria</taxon>
        <taxon>Pseudomonadati</taxon>
        <taxon>Pseudomonadota</taxon>
        <taxon>Gammaproteobacteria</taxon>
        <taxon>Enterobacterales</taxon>
        <taxon>Morganellaceae</taxon>
        <taxon>Proteus</taxon>
    </lineage>
</organism>
<dbReference type="AlphaFoldDB" id="A0A8I1BKA7"/>
<keyword evidence="1" id="KW-0472">Membrane</keyword>
<gene>
    <name evidence="2" type="ORF">I4901_00015</name>
</gene>
<reference evidence="2" key="1">
    <citation type="submission" date="2020-11" db="EMBL/GenBank/DDBJ databases">
        <title>Enhanced detection system for hospital associated transmission using whole genome sequencing surveillance.</title>
        <authorList>
            <person name="Harrison L.H."/>
            <person name="Van Tyne D."/>
            <person name="Marsh J.W."/>
            <person name="Griffith M.P."/>
            <person name="Snyder D.J."/>
            <person name="Cooper V.S."/>
            <person name="Mustapha M."/>
        </authorList>
    </citation>
    <scope>NUCLEOTIDE SEQUENCE</scope>
    <source>
        <strain evidence="2">PR00070</strain>
    </source>
</reference>
<proteinExistence type="predicted"/>
<keyword evidence="1" id="KW-0812">Transmembrane</keyword>
<evidence type="ECO:0000313" key="2">
    <source>
        <dbReference type="EMBL" id="MBG2912766.1"/>
    </source>
</evidence>
<dbReference type="RefSeq" id="WP_196563434.1">
    <property type="nucleotide sequence ID" value="NZ_JADSJR010000001.1"/>
</dbReference>
<evidence type="ECO:0000313" key="3">
    <source>
        <dbReference type="Proteomes" id="UP000612266"/>
    </source>
</evidence>
<dbReference type="EMBL" id="JADSJR010000001">
    <property type="protein sequence ID" value="MBG2912766.1"/>
    <property type="molecule type" value="Genomic_DNA"/>
</dbReference>